<feature type="region of interest" description="Disordered" evidence="1">
    <location>
        <begin position="69"/>
        <end position="227"/>
    </location>
</feature>
<protein>
    <submittedName>
        <fullName evidence="3">Uncharacterized protein</fullName>
    </submittedName>
</protein>
<feature type="chain" id="PRO_5010010355" evidence="2">
    <location>
        <begin position="20"/>
        <end position="252"/>
    </location>
</feature>
<feature type="compositionally biased region" description="Low complexity" evidence="1">
    <location>
        <begin position="148"/>
        <end position="185"/>
    </location>
</feature>
<organism evidence="3 4">
    <name type="scientific">Ancylostoma ceylanicum</name>
    <dbReference type="NCBI Taxonomy" id="53326"/>
    <lineage>
        <taxon>Eukaryota</taxon>
        <taxon>Metazoa</taxon>
        <taxon>Ecdysozoa</taxon>
        <taxon>Nematoda</taxon>
        <taxon>Chromadorea</taxon>
        <taxon>Rhabditida</taxon>
        <taxon>Rhabditina</taxon>
        <taxon>Rhabditomorpha</taxon>
        <taxon>Strongyloidea</taxon>
        <taxon>Ancylostomatidae</taxon>
        <taxon>Ancylostomatinae</taxon>
        <taxon>Ancylostoma</taxon>
    </lineage>
</organism>
<evidence type="ECO:0000313" key="4">
    <source>
        <dbReference type="Proteomes" id="UP000024635"/>
    </source>
</evidence>
<dbReference type="EMBL" id="JARK01000218">
    <property type="protein sequence ID" value="EYC40362.1"/>
    <property type="molecule type" value="Genomic_DNA"/>
</dbReference>
<sequence>MQLLLPLLTLLLITPHVPSTTNNGTHLTPADLHNIQPTRKGVAKQNGTYHRSRIKRFKIIDWMFKKSSTTAQPPLRDPPTPPWAPPQGPPARTWEPPWAQPTPPWQSSHGPPTRPWEPPWTQPTPPREPPWGPPTPPWTQPSDPPHITTETTTPTTTTTTRPPATAETVKVTTTMAKTKTRASSSTKRKRTSSLVVGDLSPLPSTQGVSAQPDSTEGTEEFHDPEFIGVHVLQYTKRFRDGKRKREEESSTG</sequence>
<accession>A0A016WMU3</accession>
<gene>
    <name evidence="3" type="primary">Acey_s0618.g717</name>
    <name evidence="3" type="ORF">Y032_0618g717</name>
</gene>
<feature type="signal peptide" evidence="2">
    <location>
        <begin position="1"/>
        <end position="19"/>
    </location>
</feature>
<proteinExistence type="predicted"/>
<reference evidence="4" key="2">
    <citation type="journal article" date="2015" name="Nat. Genet.">
        <title>The genome and transcriptome of the zoonotic hookworm Ancylostoma ceylanicum identify infection-specific gene families.</title>
        <authorList>
            <person name="Schwarz E.M."/>
            <person name="Hu Y."/>
            <person name="Antoshechkin I."/>
            <person name="Miller M.M."/>
            <person name="Sternberg P.W."/>
            <person name="Aroian R.V."/>
        </authorList>
    </citation>
    <scope>NUCLEOTIDE SEQUENCE</scope>
    <source>
        <strain evidence="4">HY135</strain>
    </source>
</reference>
<evidence type="ECO:0000256" key="2">
    <source>
        <dbReference type="SAM" id="SignalP"/>
    </source>
</evidence>
<feature type="compositionally biased region" description="Polar residues" evidence="1">
    <location>
        <begin position="202"/>
        <end position="215"/>
    </location>
</feature>
<name>A0A016WMU3_9BILA</name>
<keyword evidence="4" id="KW-1185">Reference proteome</keyword>
<feature type="compositionally biased region" description="Pro residues" evidence="1">
    <location>
        <begin position="112"/>
        <end position="144"/>
    </location>
</feature>
<dbReference type="Proteomes" id="UP000024635">
    <property type="component" value="Unassembled WGS sequence"/>
</dbReference>
<keyword evidence="2" id="KW-0732">Signal</keyword>
<reference evidence="3" key="1">
    <citation type="submission" date="2014-02" db="EMBL/GenBank/DDBJ databases">
        <title>The genome and transcriptome of the zoonotic hookworm Ancylostoma ceylanicum reveal infection-specific gene families.</title>
        <authorList>
            <person name="Schwarz E.M."/>
            <person name="Hu Y."/>
            <person name="Antoshechkin I."/>
            <person name="Miller M.M."/>
            <person name="Sternberg P.W."/>
            <person name="Aroian R.V."/>
        </authorList>
    </citation>
    <scope>NUCLEOTIDE SEQUENCE</scope>
    <source>
        <strain evidence="3">HY135</strain>
    </source>
</reference>
<feature type="compositionally biased region" description="Pro residues" evidence="1">
    <location>
        <begin position="75"/>
        <end position="89"/>
    </location>
</feature>
<dbReference type="AlphaFoldDB" id="A0A016WMU3"/>
<dbReference type="EMBL" id="JARK01000218">
    <property type="protein sequence ID" value="EYC40363.1"/>
    <property type="molecule type" value="Genomic_DNA"/>
</dbReference>
<evidence type="ECO:0000313" key="3">
    <source>
        <dbReference type="EMBL" id="EYC40363.1"/>
    </source>
</evidence>
<comment type="caution">
    <text evidence="3">The sequence shown here is derived from an EMBL/GenBank/DDBJ whole genome shotgun (WGS) entry which is preliminary data.</text>
</comment>
<evidence type="ECO:0000256" key="1">
    <source>
        <dbReference type="SAM" id="MobiDB-lite"/>
    </source>
</evidence>